<protein>
    <submittedName>
        <fullName evidence="2">Uncharacterized protein</fullName>
    </submittedName>
</protein>
<dbReference type="Proteomes" id="UP000281406">
    <property type="component" value="Unassembled WGS sequence"/>
</dbReference>
<feature type="region of interest" description="Disordered" evidence="1">
    <location>
        <begin position="1"/>
        <end position="27"/>
    </location>
</feature>
<keyword evidence="3" id="KW-1185">Reference proteome</keyword>
<feature type="compositionally biased region" description="Polar residues" evidence="1">
    <location>
        <begin position="7"/>
        <end position="27"/>
    </location>
</feature>
<gene>
    <name evidence="2" type="ORF">DPX16_2900</name>
</gene>
<dbReference type="EMBL" id="RJVU01047875">
    <property type="protein sequence ID" value="ROL43662.1"/>
    <property type="molecule type" value="Genomic_DNA"/>
</dbReference>
<feature type="compositionally biased region" description="Polar residues" evidence="1">
    <location>
        <begin position="62"/>
        <end position="71"/>
    </location>
</feature>
<proteinExistence type="predicted"/>
<evidence type="ECO:0000256" key="1">
    <source>
        <dbReference type="SAM" id="MobiDB-lite"/>
    </source>
</evidence>
<reference evidence="2 3" key="1">
    <citation type="submission" date="2018-10" db="EMBL/GenBank/DDBJ databases">
        <title>Genome assembly for a Yunnan-Guizhou Plateau 3E fish, Anabarilius grahami (Regan), and its evolutionary and genetic applications.</title>
        <authorList>
            <person name="Jiang W."/>
        </authorList>
    </citation>
    <scope>NUCLEOTIDE SEQUENCE [LARGE SCALE GENOMIC DNA]</scope>
    <source>
        <strain evidence="2">AG-KIZ</strain>
        <tissue evidence="2">Muscle</tissue>
    </source>
</reference>
<dbReference type="AlphaFoldDB" id="A0A3N0YBS4"/>
<comment type="caution">
    <text evidence="2">The sequence shown here is derived from an EMBL/GenBank/DDBJ whole genome shotgun (WGS) entry which is preliminary data.</text>
</comment>
<sequence length="108" mass="11921">MKEQRLNNKNTSSGLNNTETQIRTHPNNTLSFKSSLIVEKTRAILRSADHEKDKAGRHAQQVADNSETSPLVTRAYGACEGGGPPRRCRTPVKGARPPGETGREDYVY</sequence>
<organism evidence="2 3">
    <name type="scientific">Anabarilius grahami</name>
    <name type="common">Kanglang fish</name>
    <name type="synonym">Barilius grahami</name>
    <dbReference type="NCBI Taxonomy" id="495550"/>
    <lineage>
        <taxon>Eukaryota</taxon>
        <taxon>Metazoa</taxon>
        <taxon>Chordata</taxon>
        <taxon>Craniata</taxon>
        <taxon>Vertebrata</taxon>
        <taxon>Euteleostomi</taxon>
        <taxon>Actinopterygii</taxon>
        <taxon>Neopterygii</taxon>
        <taxon>Teleostei</taxon>
        <taxon>Ostariophysi</taxon>
        <taxon>Cypriniformes</taxon>
        <taxon>Xenocyprididae</taxon>
        <taxon>Xenocypridinae</taxon>
        <taxon>Xenocypridinae incertae sedis</taxon>
        <taxon>Anabarilius</taxon>
    </lineage>
</organism>
<name>A0A3N0YBS4_ANAGA</name>
<evidence type="ECO:0000313" key="2">
    <source>
        <dbReference type="EMBL" id="ROL43662.1"/>
    </source>
</evidence>
<feature type="region of interest" description="Disordered" evidence="1">
    <location>
        <begin position="48"/>
        <end position="108"/>
    </location>
</feature>
<evidence type="ECO:0000313" key="3">
    <source>
        <dbReference type="Proteomes" id="UP000281406"/>
    </source>
</evidence>
<accession>A0A3N0YBS4</accession>